<evidence type="ECO:0008006" key="11">
    <source>
        <dbReference type="Google" id="ProtNLM"/>
    </source>
</evidence>
<dbReference type="Proteomes" id="UP000541444">
    <property type="component" value="Unassembled WGS sequence"/>
</dbReference>
<name>A0A7J7LAS4_9MAGN</name>
<proteinExistence type="inferred from homology"/>
<dbReference type="InterPro" id="IPR000943">
    <property type="entry name" value="RNA_pol_sigma70"/>
</dbReference>
<dbReference type="EMBL" id="JACGCM010002459">
    <property type="protein sequence ID" value="KAF6139659.1"/>
    <property type="molecule type" value="Genomic_DNA"/>
</dbReference>
<dbReference type="GO" id="GO:0006352">
    <property type="term" value="P:DNA-templated transcription initiation"/>
    <property type="evidence" value="ECO:0007669"/>
    <property type="project" value="InterPro"/>
</dbReference>
<comment type="caution">
    <text evidence="9">The sequence shown here is derived from an EMBL/GenBank/DDBJ whole genome shotgun (WGS) entry which is preliminary data.</text>
</comment>
<dbReference type="SUPFAM" id="SSF88659">
    <property type="entry name" value="Sigma3 and sigma4 domains of RNA polymerase sigma factors"/>
    <property type="match status" value="2"/>
</dbReference>
<dbReference type="InterPro" id="IPR007627">
    <property type="entry name" value="RNA_pol_sigma70_r2"/>
</dbReference>
<sequence length="544" mass="61959">MGIGLISKWVCPVHSPLHTHSSTKQHFSPVKGREVFFDPIRVSSLSVIPEESETLCTDTLRAYTCSLGALQIVENGSLDMEEKKMNFAKGSHKTMFYPADTTTLLSRKTSHLSLFMENVGRIEDSFVDADYIRLERDILTQLGKLGALKLFRACLSRTLKTPNVLSSSRSLVDLPRASQTNAAIDDRVHNVVIQSGKKEERKLKRERASEKAAKISVMSLKTSTKVSRQYSASTAKYASNPRNRRLIIARNESEMSSGVKEVANLERIRSSLESEIGRVATFGSWSEAAGIDEETLKERLQFGWFCRDKLLRSTRSLVKYLARNYRGLGVSFDDLLQAGKMGVLQGAERFDPTRGYQFSTYVQYWIRKSMSTLVARHSRGIQLPVTLTRVINQIRKARSAFHNMHGRYPDDDEISRFTGLSLAKIRSASKCPRVVGSIDQRMGDNLTLKFMEFTPDTLIKTPKESVIRQHLQKDIYELLQGLHPREKQVLALRYGLWDGQCKSLSETGRLFKCTKEWIWKIEKTALTKLRKEEVQTYFAYYLNL</sequence>
<dbReference type="Gene3D" id="1.10.10.10">
    <property type="entry name" value="Winged helix-like DNA-binding domain superfamily/Winged helix DNA-binding domain"/>
    <property type="match status" value="2"/>
</dbReference>
<keyword evidence="5" id="KW-0804">Transcription</keyword>
<dbReference type="PRINTS" id="PR00046">
    <property type="entry name" value="SIGMA70FCT"/>
</dbReference>
<dbReference type="GO" id="GO:0003677">
    <property type="term" value="F:DNA binding"/>
    <property type="evidence" value="ECO:0007669"/>
    <property type="project" value="UniProtKB-KW"/>
</dbReference>
<keyword evidence="3" id="KW-0731">Sigma factor</keyword>
<evidence type="ECO:0000256" key="4">
    <source>
        <dbReference type="ARBA" id="ARBA00023125"/>
    </source>
</evidence>
<comment type="similarity">
    <text evidence="1">Belongs to the sigma-70 factor family.</text>
</comment>
<accession>A0A7J7LAS4</accession>
<dbReference type="Pfam" id="PF04545">
    <property type="entry name" value="Sigma70_r4"/>
    <property type="match status" value="1"/>
</dbReference>
<organism evidence="9 10">
    <name type="scientific">Kingdonia uniflora</name>
    <dbReference type="NCBI Taxonomy" id="39325"/>
    <lineage>
        <taxon>Eukaryota</taxon>
        <taxon>Viridiplantae</taxon>
        <taxon>Streptophyta</taxon>
        <taxon>Embryophyta</taxon>
        <taxon>Tracheophyta</taxon>
        <taxon>Spermatophyta</taxon>
        <taxon>Magnoliopsida</taxon>
        <taxon>Ranunculales</taxon>
        <taxon>Circaeasteraceae</taxon>
        <taxon>Kingdonia</taxon>
    </lineage>
</organism>
<dbReference type="InterPro" id="IPR013325">
    <property type="entry name" value="RNA_pol_sigma_r2"/>
</dbReference>
<dbReference type="PANTHER" id="PTHR30603">
    <property type="entry name" value="RNA POLYMERASE SIGMA FACTOR RPO"/>
    <property type="match status" value="1"/>
</dbReference>
<dbReference type="Pfam" id="PF04542">
    <property type="entry name" value="Sigma70_r2"/>
    <property type="match status" value="1"/>
</dbReference>
<gene>
    <name evidence="9" type="ORF">GIB67_002464</name>
</gene>
<reference evidence="9 10" key="1">
    <citation type="journal article" date="2020" name="IScience">
        <title>Genome Sequencing of the Endangered Kingdonia uniflora (Circaeasteraceae, Ranunculales) Reveals Potential Mechanisms of Evolutionary Specialization.</title>
        <authorList>
            <person name="Sun Y."/>
            <person name="Deng T."/>
            <person name="Zhang A."/>
            <person name="Moore M.J."/>
            <person name="Landis J.B."/>
            <person name="Lin N."/>
            <person name="Zhang H."/>
            <person name="Zhang X."/>
            <person name="Huang J."/>
            <person name="Zhang X."/>
            <person name="Sun H."/>
            <person name="Wang H."/>
        </authorList>
    </citation>
    <scope>NUCLEOTIDE SEQUENCE [LARGE SCALE GENOMIC DNA]</scope>
    <source>
        <strain evidence="9">TB1705</strain>
        <tissue evidence="9">Leaf</tissue>
    </source>
</reference>
<evidence type="ECO:0000259" key="6">
    <source>
        <dbReference type="Pfam" id="PF04539"/>
    </source>
</evidence>
<feature type="domain" description="RNA polymerase sigma-70 region 4" evidence="8">
    <location>
        <begin position="478"/>
        <end position="531"/>
    </location>
</feature>
<dbReference type="GO" id="GO:0016987">
    <property type="term" value="F:sigma factor activity"/>
    <property type="evidence" value="ECO:0007669"/>
    <property type="project" value="UniProtKB-KW"/>
</dbReference>
<protein>
    <recommendedName>
        <fullName evidence="11">Sigma factor</fullName>
    </recommendedName>
</protein>
<dbReference type="NCBIfam" id="TIGR02937">
    <property type="entry name" value="sigma70-ECF"/>
    <property type="match status" value="1"/>
</dbReference>
<dbReference type="AlphaFoldDB" id="A0A7J7LAS4"/>
<keyword evidence="10" id="KW-1185">Reference proteome</keyword>
<dbReference type="SUPFAM" id="SSF88946">
    <property type="entry name" value="Sigma2 domain of RNA polymerase sigma factors"/>
    <property type="match status" value="1"/>
</dbReference>
<evidence type="ECO:0000313" key="9">
    <source>
        <dbReference type="EMBL" id="KAF6139659.1"/>
    </source>
</evidence>
<dbReference type="PANTHER" id="PTHR30603:SF13">
    <property type="entry name" value="RNA POLYMERASE SIGMA FACTOR SIGC"/>
    <property type="match status" value="1"/>
</dbReference>
<evidence type="ECO:0000259" key="8">
    <source>
        <dbReference type="Pfam" id="PF04545"/>
    </source>
</evidence>
<evidence type="ECO:0000256" key="2">
    <source>
        <dbReference type="ARBA" id="ARBA00023015"/>
    </source>
</evidence>
<dbReference type="OrthoDB" id="206108at2759"/>
<dbReference type="InterPro" id="IPR007624">
    <property type="entry name" value="RNA_pol_sigma70_r3"/>
</dbReference>
<evidence type="ECO:0000256" key="5">
    <source>
        <dbReference type="ARBA" id="ARBA00023163"/>
    </source>
</evidence>
<evidence type="ECO:0000259" key="7">
    <source>
        <dbReference type="Pfam" id="PF04542"/>
    </source>
</evidence>
<evidence type="ECO:0000256" key="3">
    <source>
        <dbReference type="ARBA" id="ARBA00023082"/>
    </source>
</evidence>
<feature type="domain" description="RNA polymerase sigma-70 region 3" evidence="6">
    <location>
        <begin position="391"/>
        <end position="465"/>
    </location>
</feature>
<dbReference type="InterPro" id="IPR014284">
    <property type="entry name" value="RNA_pol_sigma-70_dom"/>
</dbReference>
<dbReference type="Pfam" id="PF04539">
    <property type="entry name" value="Sigma70_r3"/>
    <property type="match status" value="1"/>
</dbReference>
<dbReference type="InterPro" id="IPR007630">
    <property type="entry name" value="RNA_pol_sigma70_r4"/>
</dbReference>
<evidence type="ECO:0000313" key="10">
    <source>
        <dbReference type="Proteomes" id="UP000541444"/>
    </source>
</evidence>
<feature type="domain" description="RNA polymerase sigma-70 region 2" evidence="7">
    <location>
        <begin position="311"/>
        <end position="379"/>
    </location>
</feature>
<dbReference type="InterPro" id="IPR036388">
    <property type="entry name" value="WH-like_DNA-bd_sf"/>
</dbReference>
<keyword evidence="2" id="KW-0805">Transcription regulation</keyword>
<dbReference type="InterPro" id="IPR050239">
    <property type="entry name" value="Sigma-70_RNA_pol_init_factors"/>
</dbReference>
<dbReference type="InterPro" id="IPR013324">
    <property type="entry name" value="RNA_pol_sigma_r3/r4-like"/>
</dbReference>
<dbReference type="Gene3D" id="1.20.120.1810">
    <property type="match status" value="1"/>
</dbReference>
<evidence type="ECO:0000256" key="1">
    <source>
        <dbReference type="ARBA" id="ARBA00007788"/>
    </source>
</evidence>
<keyword evidence="4" id="KW-0238">DNA-binding</keyword>